<dbReference type="Proteomes" id="UP000178953">
    <property type="component" value="Unassembled WGS sequence"/>
</dbReference>
<comment type="caution">
    <text evidence="2">The sequence shown here is derived from an EMBL/GenBank/DDBJ whole genome shotgun (WGS) entry which is preliminary data.</text>
</comment>
<evidence type="ECO:0000256" key="1">
    <source>
        <dbReference type="SAM" id="Phobius"/>
    </source>
</evidence>
<dbReference type="AlphaFoldDB" id="A0A1E8Q6X5"/>
<protein>
    <submittedName>
        <fullName evidence="2">Uncharacterized protein</fullName>
    </submittedName>
</protein>
<dbReference type="RefSeq" id="WP_070352527.1">
    <property type="nucleotide sequence ID" value="NZ_CP043474.1"/>
</dbReference>
<organism evidence="2 3">
    <name type="scientific">Mycolicibacterium grossiae</name>
    <dbReference type="NCBI Taxonomy" id="1552759"/>
    <lineage>
        <taxon>Bacteria</taxon>
        <taxon>Bacillati</taxon>
        <taxon>Actinomycetota</taxon>
        <taxon>Actinomycetes</taxon>
        <taxon>Mycobacteriales</taxon>
        <taxon>Mycobacteriaceae</taxon>
        <taxon>Mycolicibacterium</taxon>
    </lineage>
</organism>
<feature type="transmembrane region" description="Helical" evidence="1">
    <location>
        <begin position="36"/>
        <end position="53"/>
    </location>
</feature>
<proteinExistence type="predicted"/>
<dbReference type="EMBL" id="MCHX01000014">
    <property type="protein sequence ID" value="OFJ54312.1"/>
    <property type="molecule type" value="Genomic_DNA"/>
</dbReference>
<feature type="transmembrane region" description="Helical" evidence="1">
    <location>
        <begin position="207"/>
        <end position="229"/>
    </location>
</feature>
<keyword evidence="3" id="KW-1185">Reference proteome</keyword>
<feature type="transmembrane region" description="Helical" evidence="1">
    <location>
        <begin position="65"/>
        <end position="84"/>
    </location>
</feature>
<evidence type="ECO:0000313" key="3">
    <source>
        <dbReference type="Proteomes" id="UP000178953"/>
    </source>
</evidence>
<feature type="transmembrane region" description="Helical" evidence="1">
    <location>
        <begin position="130"/>
        <end position="149"/>
    </location>
</feature>
<dbReference type="OrthoDB" id="4659043at2"/>
<feature type="transmembrane region" description="Helical" evidence="1">
    <location>
        <begin position="278"/>
        <end position="297"/>
    </location>
</feature>
<keyword evidence="1" id="KW-0472">Membrane</keyword>
<feature type="transmembrane region" description="Helical" evidence="1">
    <location>
        <begin position="100"/>
        <end position="118"/>
    </location>
</feature>
<keyword evidence="1" id="KW-1133">Transmembrane helix</keyword>
<feature type="transmembrane region" description="Helical" evidence="1">
    <location>
        <begin position="156"/>
        <end position="176"/>
    </location>
</feature>
<feature type="transmembrane region" description="Helical" evidence="1">
    <location>
        <begin position="182"/>
        <end position="200"/>
    </location>
</feature>
<reference evidence="2 3" key="1">
    <citation type="submission" date="2016-09" db="EMBL/GenBank/DDBJ databases">
        <title>genome sequence of Mycobacterium sp. 739 SCH.</title>
        <authorList>
            <person name="Greninger A.L."/>
            <person name="Qin X."/>
            <person name="Jerome K."/>
            <person name="Vora S."/>
            <person name="Quinn K."/>
        </authorList>
    </citation>
    <scope>NUCLEOTIDE SEQUENCE [LARGE SCALE GENOMIC DNA]</scope>
    <source>
        <strain evidence="2 3">SCH</strain>
    </source>
</reference>
<sequence length="518" mass="56856">MTATASEDVESAATAEEPRTSRFYAFLGHPYTRVSLRWLLIVALTLVAFWPSLVSLYDSTRGNSLNGYVWLVPLAGVLAAQGVARRPRTQLPIHDRQTDVIVGVMGLVFALLLCGVLTRRYGMWFQLVRFDLLGMWVFVFSCAIVLFGLRPAGRYLGVWVLTLMVFTLPYQIVVIVLGGSRLAAGAVALIIAGWATALAVGRTTRRALVGAGLAWAVGLAVLLVINFRFPSAPVFVYQAVPTLTAIVLVACVMFAFARRGGRMRTASRAVASPATTNVWRVVPLLVAVAAVLTLVKLPAQGTPPSMRFDALEITGPLVAPAGWRLAETEEYPWVKRLHGKSAMLTRQRMVADVGNPQWDKLSRPRTVIVDNVYTQRPFSFFVYPAKVLYDVTATRLSQVRRVDLGYGVIGELMSGVDDNLHVTWNMLQWTWLNRDRAQRILVFTVDNHDDDAPFPEPSGALLPTLNTLLTVLFRGNSAVDDTNPEFKDADLLEVFGRDIVAAQLRPLGLAPASQVAAP</sequence>
<keyword evidence="1" id="KW-0812">Transmembrane</keyword>
<evidence type="ECO:0000313" key="2">
    <source>
        <dbReference type="EMBL" id="OFJ54312.1"/>
    </source>
</evidence>
<gene>
    <name evidence="2" type="ORF">BEL07_07805</name>
</gene>
<feature type="transmembrane region" description="Helical" evidence="1">
    <location>
        <begin position="235"/>
        <end position="257"/>
    </location>
</feature>
<accession>A0A1E8Q6X5</accession>
<name>A0A1E8Q6X5_9MYCO</name>